<dbReference type="SUPFAM" id="SSF48371">
    <property type="entry name" value="ARM repeat"/>
    <property type="match status" value="1"/>
</dbReference>
<dbReference type="GO" id="GO:0015031">
    <property type="term" value="P:protein transport"/>
    <property type="evidence" value="ECO:0007669"/>
    <property type="project" value="UniProtKB-KW"/>
</dbReference>
<evidence type="ECO:0000256" key="5">
    <source>
        <dbReference type="ARBA" id="ARBA00022729"/>
    </source>
</evidence>
<dbReference type="EMBL" id="CAJNRE010010602">
    <property type="protein sequence ID" value="CAF2093967.1"/>
    <property type="molecule type" value="Genomic_DNA"/>
</dbReference>
<gene>
    <name evidence="11" type="ORF">KQP761_LOCUS34627</name>
    <name evidence="12" type="ORF">MBJ925_LOCUS21121</name>
</gene>
<dbReference type="Gene3D" id="1.25.10.10">
    <property type="entry name" value="Leucine-rich Repeat Variant"/>
    <property type="match status" value="1"/>
</dbReference>
<reference evidence="11" key="1">
    <citation type="submission" date="2021-02" db="EMBL/GenBank/DDBJ databases">
        <authorList>
            <person name="Nowell W R."/>
        </authorList>
    </citation>
    <scope>NUCLEOTIDE SEQUENCE</scope>
</reference>
<keyword evidence="8" id="KW-0811">Translocation</keyword>
<dbReference type="GO" id="GO:0000774">
    <property type="term" value="F:adenyl-nucleotide exchange factor activity"/>
    <property type="evidence" value="ECO:0007669"/>
    <property type="project" value="TreeGrafter"/>
</dbReference>
<keyword evidence="9" id="KW-0325">Glycoprotein</keyword>
<accession>A0A816GBZ2</accession>
<feature type="signal peptide" evidence="10">
    <location>
        <begin position="1"/>
        <end position="23"/>
    </location>
</feature>
<dbReference type="InterPro" id="IPR011989">
    <property type="entry name" value="ARM-like"/>
</dbReference>
<feature type="chain" id="PRO_5036230115" description="Nucleotide exchange factor SIL1" evidence="10">
    <location>
        <begin position="24"/>
        <end position="432"/>
    </location>
</feature>
<keyword evidence="4" id="KW-0813">Transport</keyword>
<sequence length="432" mass="49830">MSFYNSFSITYLLSIILMLTVQSLSSVPLRTQQSEESFIKNTEEFVPTNEWQTVKEGQAIPPGLHIRLNLQSGLREAKLLENSKQEPSSNDLVLVPTDPDNEHERISKENLQRAFSNLDFSKDDVVTDEKHVEDVKRKFRPYDELKKDLESMNVKIETDHEILTKLIKQLGKTDNEENRKTILTDLEFYLHQYDNAIVFADMHGLELLIQLLNTTDTNNDNRYLASLALGAAFQGNPKVQSKGLNLGLVRYLLHLLNSGNDNTLKYRLLFTLSALLRNFPLAQRSFLEHGGIETIIKIVDQADSNNKMKLRAIQLMNDLIIEKDQAMDDKRLVYENIDIRDRLVKHNWCSYISHHLISIDLNEYDQIEKILAALIPLTDECRNDFVSLIPILDKLNDIYGSQNLNEYSTYMDFLSNLQNLRRILLQTSATDL</sequence>
<evidence type="ECO:0000256" key="3">
    <source>
        <dbReference type="ARBA" id="ARBA00015352"/>
    </source>
</evidence>
<organism evidence="11 13">
    <name type="scientific">Rotaria magnacalcarata</name>
    <dbReference type="NCBI Taxonomy" id="392030"/>
    <lineage>
        <taxon>Eukaryota</taxon>
        <taxon>Metazoa</taxon>
        <taxon>Spiralia</taxon>
        <taxon>Gnathifera</taxon>
        <taxon>Rotifera</taxon>
        <taxon>Eurotatoria</taxon>
        <taxon>Bdelloidea</taxon>
        <taxon>Philodinida</taxon>
        <taxon>Philodinidae</taxon>
        <taxon>Rotaria</taxon>
    </lineage>
</organism>
<dbReference type="PANTHER" id="PTHR19316">
    <property type="entry name" value="PROTEIN FOLDING REGULATOR"/>
    <property type="match status" value="1"/>
</dbReference>
<evidence type="ECO:0000256" key="2">
    <source>
        <dbReference type="ARBA" id="ARBA00010588"/>
    </source>
</evidence>
<dbReference type="AlphaFoldDB" id="A0A816GBZ2"/>
<comment type="subcellular location">
    <subcellularLocation>
        <location evidence="1">Endoplasmic reticulum lumen</location>
    </subcellularLocation>
</comment>
<evidence type="ECO:0000256" key="7">
    <source>
        <dbReference type="ARBA" id="ARBA00022927"/>
    </source>
</evidence>
<evidence type="ECO:0000313" key="11">
    <source>
        <dbReference type="EMBL" id="CAF1672763.1"/>
    </source>
</evidence>
<evidence type="ECO:0000313" key="12">
    <source>
        <dbReference type="EMBL" id="CAF2093967.1"/>
    </source>
</evidence>
<comment type="caution">
    <text evidence="11">The sequence shown here is derived from an EMBL/GenBank/DDBJ whole genome shotgun (WGS) entry which is preliminary data.</text>
</comment>
<dbReference type="PANTHER" id="PTHR19316:SF35">
    <property type="entry name" value="NUCLEOTIDE EXCHANGE FACTOR SIL1"/>
    <property type="match status" value="1"/>
</dbReference>
<evidence type="ECO:0000256" key="4">
    <source>
        <dbReference type="ARBA" id="ARBA00022448"/>
    </source>
</evidence>
<keyword evidence="5 10" id="KW-0732">Signal</keyword>
<proteinExistence type="inferred from homology"/>
<dbReference type="InterPro" id="IPR016024">
    <property type="entry name" value="ARM-type_fold"/>
</dbReference>
<evidence type="ECO:0000256" key="6">
    <source>
        <dbReference type="ARBA" id="ARBA00022824"/>
    </source>
</evidence>
<dbReference type="Proteomes" id="UP000663824">
    <property type="component" value="Unassembled WGS sequence"/>
</dbReference>
<evidence type="ECO:0000256" key="9">
    <source>
        <dbReference type="ARBA" id="ARBA00023180"/>
    </source>
</evidence>
<comment type="similarity">
    <text evidence="2">Belongs to the SIL1 family.</text>
</comment>
<evidence type="ECO:0000256" key="10">
    <source>
        <dbReference type="SAM" id="SignalP"/>
    </source>
</evidence>
<name>A0A816GBZ2_9BILA</name>
<dbReference type="OrthoDB" id="448649at2759"/>
<protein>
    <recommendedName>
        <fullName evidence="3">Nucleotide exchange factor SIL1</fullName>
    </recommendedName>
</protein>
<evidence type="ECO:0000313" key="13">
    <source>
        <dbReference type="Proteomes" id="UP000663834"/>
    </source>
</evidence>
<dbReference type="InterPro" id="IPR050693">
    <property type="entry name" value="Hsp70_NEF-Inhibitors"/>
</dbReference>
<evidence type="ECO:0000256" key="8">
    <source>
        <dbReference type="ARBA" id="ARBA00023010"/>
    </source>
</evidence>
<evidence type="ECO:0000256" key="1">
    <source>
        <dbReference type="ARBA" id="ARBA00004319"/>
    </source>
</evidence>
<dbReference type="EMBL" id="CAJNOW010019484">
    <property type="protein sequence ID" value="CAF1672763.1"/>
    <property type="molecule type" value="Genomic_DNA"/>
</dbReference>
<keyword evidence="6" id="KW-0256">Endoplasmic reticulum</keyword>
<dbReference type="Proteomes" id="UP000663834">
    <property type="component" value="Unassembled WGS sequence"/>
</dbReference>
<dbReference type="GO" id="GO:0005788">
    <property type="term" value="C:endoplasmic reticulum lumen"/>
    <property type="evidence" value="ECO:0007669"/>
    <property type="project" value="UniProtKB-SubCell"/>
</dbReference>
<keyword evidence="7" id="KW-0653">Protein transport</keyword>